<evidence type="ECO:0000256" key="6">
    <source>
        <dbReference type="ARBA" id="ARBA00038076"/>
    </source>
</evidence>
<dbReference type="PANTHER" id="PTHR30572">
    <property type="entry name" value="MEMBRANE COMPONENT OF TRANSPORTER-RELATED"/>
    <property type="match status" value="1"/>
</dbReference>
<feature type="domain" description="ABC3 transporter permease C-terminal" evidence="8">
    <location>
        <begin position="701"/>
        <end position="814"/>
    </location>
</feature>
<keyword evidence="4 7" id="KW-1133">Transmembrane helix</keyword>
<keyword evidence="3 7" id="KW-0812">Transmembrane</keyword>
<sequence>MTKLAVHTLMARRMRLLLTVLTITLGVGFTAGTMILSDTTKSAVRTALTDISGGVDVVVRGREVAEGGVRTPVPADTLSDVRATPGVSSAAAYYDGYADVLGRDGKVLDVTQGVGMAWIDDRELSLFRLAAGAAPAAGEVVLDRETAADAGVGVGDRVRVVTAAGLQRARVSGIAELTSDTSFGRTSFTLFEEAEARAALGASGPSAVLVRGPDPAALRARLAAALADRDGVQVVTGAESLAGDQDDADAALGAFSGVLLAFGIIALIVGAMTIANTFAVTTAQRTQELALLRAIGATRGQVLGSVLLEAALLGLVASGLGLLVGLGVAEGLPALLSAAGLELPAGPTQLTGTTVAAALAAGVGVTLVAALVPALRATRVRPVAALREAAVEEEATGRRRLVGGVLVLGCAIAAAINAASSGKAAVAGGAALLALVACAMLGPGALTAVSRALSRPLSRVLPSAGLGTANVARGARRATATGMALAVGVALVSGASLFAATASQSVTGDVQDAFRADGVLRPAGSAAGLPSAVAADADADAVPGVTAVALRSGMTRLSGKDVTVTGTDLASDMVRVDVRDGRLPTGAGAIAVADDLARERGWRVGARLALRTPDGPREVRVAGIFAATGAWSQVLADTAEVARLGTADLLDAVLLDGDAGALRQVDRELADQPTVVRESVAAYASTRAGVLQQILSLVLGLLGVAVIVAVLGIATTIGLSVHERTRELGALRAIGMERTQLRRTVRAEAVLVALAGALAGLAVGLGATVAAVEAVGDFGSPVLPGGVLVATVAGAVLAGVLAAAVPARRAARMPVLEAMRA</sequence>
<feature type="domain" description="ABC3 transporter permease C-terminal" evidence="8">
    <location>
        <begin position="261"/>
        <end position="380"/>
    </location>
</feature>
<feature type="transmembrane region" description="Helical" evidence="7">
    <location>
        <begin position="425"/>
        <end position="449"/>
    </location>
</feature>
<protein>
    <submittedName>
        <fullName evidence="9">ABC transporter permease</fullName>
    </submittedName>
</protein>
<feature type="transmembrane region" description="Helical" evidence="7">
    <location>
        <begin position="401"/>
        <end position="419"/>
    </location>
</feature>
<evidence type="ECO:0000256" key="5">
    <source>
        <dbReference type="ARBA" id="ARBA00023136"/>
    </source>
</evidence>
<feature type="transmembrane region" description="Helical" evidence="7">
    <location>
        <begin position="483"/>
        <end position="502"/>
    </location>
</feature>
<comment type="similarity">
    <text evidence="6">Belongs to the ABC-4 integral membrane protein family.</text>
</comment>
<dbReference type="EMBL" id="CP088295">
    <property type="protein sequence ID" value="UUY05897.1"/>
    <property type="molecule type" value="Genomic_DNA"/>
</dbReference>
<reference evidence="10" key="1">
    <citation type="submission" date="2021-11" db="EMBL/GenBank/DDBJ databases">
        <title>Cultivation dependent microbiological survey of springs from the worlds oldest radium mine currently devoted to the extraction of radon-saturated water.</title>
        <authorList>
            <person name="Kapinusova G."/>
            <person name="Smrhova T."/>
            <person name="Strejcek M."/>
            <person name="Suman J."/>
            <person name="Jani K."/>
            <person name="Pajer P."/>
            <person name="Uhlik O."/>
        </authorList>
    </citation>
    <scope>NUCLEOTIDE SEQUENCE [LARGE SCALE GENOMIC DNA]</scope>
    <source>
        <strain evidence="10">J379</strain>
    </source>
</reference>
<dbReference type="Pfam" id="PF02687">
    <property type="entry name" value="FtsX"/>
    <property type="match status" value="2"/>
</dbReference>
<accession>A0ABY5PMM5</accession>
<keyword evidence="2" id="KW-1003">Cell membrane</keyword>
<dbReference type="PANTHER" id="PTHR30572:SF4">
    <property type="entry name" value="ABC TRANSPORTER PERMEASE YTRF"/>
    <property type="match status" value="1"/>
</dbReference>
<dbReference type="RefSeq" id="WP_353866337.1">
    <property type="nucleotide sequence ID" value="NZ_CP088295.1"/>
</dbReference>
<name>A0ABY5PMM5_9ACTN</name>
<keyword evidence="5 7" id="KW-0472">Membrane</keyword>
<evidence type="ECO:0000256" key="7">
    <source>
        <dbReference type="SAM" id="Phobius"/>
    </source>
</evidence>
<keyword evidence="10" id="KW-1185">Reference proteome</keyword>
<proteinExistence type="inferred from homology"/>
<feature type="transmembrane region" description="Helical" evidence="7">
    <location>
        <begin position="782"/>
        <end position="805"/>
    </location>
</feature>
<evidence type="ECO:0000256" key="2">
    <source>
        <dbReference type="ARBA" id="ARBA00022475"/>
    </source>
</evidence>
<dbReference type="InterPro" id="IPR050250">
    <property type="entry name" value="Macrolide_Exporter_MacB"/>
</dbReference>
<organism evidence="9 10">
    <name type="scientific">Svornostia abyssi</name>
    <dbReference type="NCBI Taxonomy" id="2898438"/>
    <lineage>
        <taxon>Bacteria</taxon>
        <taxon>Bacillati</taxon>
        <taxon>Actinomycetota</taxon>
        <taxon>Thermoleophilia</taxon>
        <taxon>Solirubrobacterales</taxon>
        <taxon>Baekduiaceae</taxon>
        <taxon>Svornostia</taxon>
    </lineage>
</organism>
<evidence type="ECO:0000256" key="3">
    <source>
        <dbReference type="ARBA" id="ARBA00022692"/>
    </source>
</evidence>
<feature type="transmembrane region" description="Helical" evidence="7">
    <location>
        <begin position="258"/>
        <end position="281"/>
    </location>
</feature>
<feature type="transmembrane region" description="Helical" evidence="7">
    <location>
        <begin position="694"/>
        <end position="719"/>
    </location>
</feature>
<dbReference type="Proteomes" id="UP001058860">
    <property type="component" value="Chromosome"/>
</dbReference>
<evidence type="ECO:0000256" key="4">
    <source>
        <dbReference type="ARBA" id="ARBA00022989"/>
    </source>
</evidence>
<feature type="transmembrane region" description="Helical" evidence="7">
    <location>
        <begin position="749"/>
        <end position="770"/>
    </location>
</feature>
<evidence type="ECO:0000256" key="1">
    <source>
        <dbReference type="ARBA" id="ARBA00004651"/>
    </source>
</evidence>
<dbReference type="InterPro" id="IPR003838">
    <property type="entry name" value="ABC3_permease_C"/>
</dbReference>
<evidence type="ECO:0000313" key="9">
    <source>
        <dbReference type="EMBL" id="UUY05897.1"/>
    </source>
</evidence>
<gene>
    <name evidence="9" type="ORF">LRS13_10385</name>
</gene>
<evidence type="ECO:0000313" key="10">
    <source>
        <dbReference type="Proteomes" id="UP001058860"/>
    </source>
</evidence>
<evidence type="ECO:0000259" key="8">
    <source>
        <dbReference type="Pfam" id="PF02687"/>
    </source>
</evidence>
<feature type="transmembrane region" description="Helical" evidence="7">
    <location>
        <begin position="302"/>
        <end position="329"/>
    </location>
</feature>
<comment type="subcellular location">
    <subcellularLocation>
        <location evidence="1">Cell membrane</location>
        <topology evidence="1">Multi-pass membrane protein</topology>
    </subcellularLocation>
</comment>
<feature type="transmembrane region" description="Helical" evidence="7">
    <location>
        <begin position="349"/>
        <end position="372"/>
    </location>
</feature>